<dbReference type="RefSeq" id="WP_106890718.1">
    <property type="nucleotide sequence ID" value="NZ_CP027860.1"/>
</dbReference>
<dbReference type="Pfam" id="PF15588">
    <property type="entry name" value="Imm10"/>
    <property type="match status" value="1"/>
</dbReference>
<dbReference type="Proteomes" id="UP000241074">
    <property type="component" value="Chromosome"/>
</dbReference>
<dbReference type="EMBL" id="CP027860">
    <property type="protein sequence ID" value="AVP96791.1"/>
    <property type="molecule type" value="Genomic_DNA"/>
</dbReference>
<gene>
    <name evidence="1" type="ORF">C7S18_06070</name>
</gene>
<proteinExistence type="predicted"/>
<dbReference type="KEGG" id="xba:C7S18_06070"/>
<reference evidence="1 2" key="2">
    <citation type="submission" date="2018-03" db="EMBL/GenBank/DDBJ databases">
        <authorList>
            <person name="Keele B.F."/>
        </authorList>
    </citation>
    <scope>NUCLEOTIDE SEQUENCE [LARGE SCALE GENOMIC DNA]</scope>
    <source>
        <strain evidence="1 2">D13</strain>
    </source>
</reference>
<dbReference type="AlphaFoldDB" id="A0A2P1PPM0"/>
<evidence type="ECO:0000313" key="2">
    <source>
        <dbReference type="Proteomes" id="UP000241074"/>
    </source>
</evidence>
<dbReference type="InterPro" id="IPR028962">
    <property type="entry name" value="Imm10"/>
</dbReference>
<name>A0A2P1PPM0_9GAMM</name>
<protein>
    <submittedName>
        <fullName evidence="1">Uncharacterized protein</fullName>
    </submittedName>
</protein>
<reference evidence="1 2" key="1">
    <citation type="submission" date="2018-03" db="EMBL/GenBank/DDBJ databases">
        <title>Ahniella affigens gen. nov., sp. nov., a gammaproteobacterium isolated from sandy soil near a stream.</title>
        <authorList>
            <person name="Ko Y."/>
            <person name="Kim J.-H."/>
        </authorList>
    </citation>
    <scope>NUCLEOTIDE SEQUENCE [LARGE SCALE GENOMIC DNA]</scope>
    <source>
        <strain evidence="1 2">D13</strain>
    </source>
</reference>
<sequence>MSTFAFDAARVAIEQPDNQFDLVGFADSNFGPESYLILQRAFEFDEQDTSLGMNTYHVEWCDQGNSGYGGVSRAMLTPSSVEFVFDSEGAEFLGGLRALKISFQLEPAQFAELSRALERVFEGSGCLVIADA</sequence>
<dbReference type="OrthoDB" id="8706846at2"/>
<organism evidence="1 2">
    <name type="scientific">Ahniella affigens</name>
    <dbReference type="NCBI Taxonomy" id="2021234"/>
    <lineage>
        <taxon>Bacteria</taxon>
        <taxon>Pseudomonadati</taxon>
        <taxon>Pseudomonadota</taxon>
        <taxon>Gammaproteobacteria</taxon>
        <taxon>Lysobacterales</taxon>
        <taxon>Rhodanobacteraceae</taxon>
        <taxon>Ahniella</taxon>
    </lineage>
</organism>
<evidence type="ECO:0000313" key="1">
    <source>
        <dbReference type="EMBL" id="AVP96791.1"/>
    </source>
</evidence>
<keyword evidence="2" id="KW-1185">Reference proteome</keyword>
<accession>A0A2P1PPM0</accession>